<keyword evidence="7 10" id="KW-0472">Membrane</keyword>
<dbReference type="GO" id="GO:0006488">
    <property type="term" value="P:dolichol-linked oligosaccharide biosynthetic process"/>
    <property type="evidence" value="ECO:0007669"/>
    <property type="project" value="InterPro"/>
</dbReference>
<dbReference type="InterPro" id="IPR007594">
    <property type="entry name" value="RFT1"/>
</dbReference>
<comment type="function">
    <text evidence="9 10">Intramembrane glycolipid transporter that operates in the biosynthetic pathway of dolichol-linked oligosaccharides, the glycan precursors employed in protein asparagine (N)-glycosylation. The sequential addition of sugars to dolichol pyrophosphate produces dolichol-linked oligosaccharides containing fourteen sugars, including two GlcNAcs, nine mannoses and three glucoses. Once assembled, the oligosaccharide is transferred from the lipid to nascent proteins by oligosaccharyltransferases. The assembly of dolichol-linked oligosaccharides begins on the cytosolic side of the endoplasmic reticulum membrane and finishes in its lumen. RFT1 could mediate the translocation of the cytosolically oriented intermediate DolPP-GlcNAc2Man5, produced by ALG11, into the ER lumen where dolichol-linked oligosaccharides assembly continues. However, the intramembrane lipid transporter activity could not be confirmed in vitro.</text>
</comment>
<evidence type="ECO:0000256" key="9">
    <source>
        <dbReference type="ARBA" id="ARBA00045912"/>
    </source>
</evidence>
<evidence type="ECO:0000256" key="8">
    <source>
        <dbReference type="ARBA" id="ARBA00044793"/>
    </source>
</evidence>
<keyword evidence="10" id="KW-0813">Transport</keyword>
<keyword evidence="6 10" id="KW-1133">Transmembrane helix</keyword>
<evidence type="ECO:0000313" key="12">
    <source>
        <dbReference type="EMBL" id="KAF6228453.1"/>
    </source>
</evidence>
<comment type="caution">
    <text evidence="10">Lacks conserved residue(s) required for the propagation of feature annotation.</text>
</comment>
<feature type="transmembrane region" description="Helical" evidence="10">
    <location>
        <begin position="416"/>
        <end position="436"/>
    </location>
</feature>
<keyword evidence="4 10" id="KW-0812">Transmembrane</keyword>
<feature type="transmembrane region" description="Helical" evidence="10">
    <location>
        <begin position="374"/>
        <end position="396"/>
    </location>
</feature>
<comment type="pathway">
    <text evidence="2">Protein modification; protein glycosylation.</text>
</comment>
<dbReference type="EMBL" id="JACCJB010000004">
    <property type="protein sequence ID" value="KAF6228453.1"/>
    <property type="molecule type" value="Genomic_DNA"/>
</dbReference>
<evidence type="ECO:0000256" key="11">
    <source>
        <dbReference type="SAM" id="MobiDB-lite"/>
    </source>
</evidence>
<keyword evidence="5 10" id="KW-0256">Endoplasmic reticulum</keyword>
<protein>
    <recommendedName>
        <fullName evidence="8 10">Man(5)GlcNAc(2)-PP-dolichol translocation protein RFT1</fullName>
    </recommendedName>
</protein>
<dbReference type="Pfam" id="PF04506">
    <property type="entry name" value="Rft-1"/>
    <property type="match status" value="1"/>
</dbReference>
<reference evidence="12 13" key="1">
    <citation type="journal article" date="2020" name="Genomics">
        <title>Complete, high-quality genomes from long-read metagenomic sequencing of two wolf lichen thalli reveals enigmatic genome architecture.</title>
        <authorList>
            <person name="McKenzie S.K."/>
            <person name="Walston R.F."/>
            <person name="Allen J.L."/>
        </authorList>
    </citation>
    <scope>NUCLEOTIDE SEQUENCE [LARGE SCALE GENOMIC DNA]</scope>
    <source>
        <strain evidence="12">WasteWater1</strain>
    </source>
</reference>
<evidence type="ECO:0000256" key="6">
    <source>
        <dbReference type="ARBA" id="ARBA00022989"/>
    </source>
</evidence>
<sequence length="595" mass="64781">MSEAKTNVVKEKTVTQTSTLDSLPSKSVKGASFLILLQIGCRALTFIVNQVLLRFLSPHILGLSAQLELFSISTLYFSRESLRNALQYKPSDDEQKKTAEGVGGEKKKKGSGNVAISYGSTRRMQEVVNLSHAAIAIGLPLTVAFTWLYLRKAGTAVLESHHLESSVYIYALATVIELLNEPSFNVARQEMMYATRASAEFLAFFTRAIISCSISMWVGMSGRNLGVLPFAAGQLGYAITLNVLYLSNVYPICAQNAVSLLATPIASSTGYFISRFSRPLIMRTATLYGQNIFNQLLTYGDGYLIATFASLPSQGAYALASNYGGLLARIILQPIEESSRSLFGRLPASQTTPKSKDNAVLSQAKHHLTTLLRLYLLLSIFATCLGPPLAPILLRLVAGSRWTHTEAPGVLATYCYYIPLLAINGILEAFVSVVATDPQLTRQTVWKVAFFGAFAGTGFLVLRVFEMGAKGLVVANAVTMGLRIWWSWAFVQGYMRSVNDGEGLTLRDMLPRTGTVAMGVAARAALMVTETGTRHKGGLGELVRCGLVAGVCVLGVVTFERDFFSEFVPHGLVERFPMLRRFAKRGDDVGAKKHS</sequence>
<comment type="caution">
    <text evidence="12">The sequence shown here is derived from an EMBL/GenBank/DDBJ whole genome shotgun (WGS) entry which is preliminary data.</text>
</comment>
<evidence type="ECO:0000256" key="3">
    <source>
        <dbReference type="ARBA" id="ARBA00010288"/>
    </source>
</evidence>
<feature type="transmembrane region" description="Helical" evidence="10">
    <location>
        <begin position="162"/>
        <end position="180"/>
    </location>
</feature>
<feature type="region of interest" description="Disordered" evidence="11">
    <location>
        <begin position="88"/>
        <end position="112"/>
    </location>
</feature>
<keyword evidence="13" id="KW-1185">Reference proteome</keyword>
<evidence type="ECO:0000313" key="13">
    <source>
        <dbReference type="Proteomes" id="UP000593566"/>
    </source>
</evidence>
<comment type="similarity">
    <text evidence="3 10">Belongs to the RFT1 family.</text>
</comment>
<organism evidence="12 13">
    <name type="scientific">Letharia lupina</name>
    <dbReference type="NCBI Taxonomy" id="560253"/>
    <lineage>
        <taxon>Eukaryota</taxon>
        <taxon>Fungi</taxon>
        <taxon>Dikarya</taxon>
        <taxon>Ascomycota</taxon>
        <taxon>Pezizomycotina</taxon>
        <taxon>Lecanoromycetes</taxon>
        <taxon>OSLEUM clade</taxon>
        <taxon>Lecanoromycetidae</taxon>
        <taxon>Lecanorales</taxon>
        <taxon>Lecanorineae</taxon>
        <taxon>Parmeliaceae</taxon>
        <taxon>Letharia</taxon>
    </lineage>
</organism>
<evidence type="ECO:0000256" key="10">
    <source>
        <dbReference type="RuleBase" id="RU365067"/>
    </source>
</evidence>
<feature type="compositionally biased region" description="Basic and acidic residues" evidence="11">
    <location>
        <begin position="90"/>
        <end position="105"/>
    </location>
</feature>
<feature type="transmembrane region" description="Helical" evidence="10">
    <location>
        <begin position="127"/>
        <end position="150"/>
    </location>
</feature>
<dbReference type="RefSeq" id="XP_037156387.1">
    <property type="nucleotide sequence ID" value="XM_037299051.1"/>
</dbReference>
<dbReference type="GO" id="GO:0005789">
    <property type="term" value="C:endoplasmic reticulum membrane"/>
    <property type="evidence" value="ECO:0007669"/>
    <property type="project" value="UniProtKB-SubCell"/>
</dbReference>
<accession>A0A8H6FHU2</accession>
<comment type="subcellular location">
    <subcellularLocation>
        <location evidence="1 10">Endoplasmic reticulum membrane</location>
        <topology evidence="1 10">Multi-pass membrane protein</topology>
    </subcellularLocation>
</comment>
<dbReference type="AlphaFoldDB" id="A0A8H6FHU2"/>
<dbReference type="PANTHER" id="PTHR13117">
    <property type="entry name" value="ENDOPLASMIC RETICULUM MULTISPAN TRANSMEMBRANE PROTEIN-RELATED"/>
    <property type="match status" value="1"/>
</dbReference>
<proteinExistence type="inferred from homology"/>
<dbReference type="GeneID" id="59336580"/>
<feature type="transmembrane region" description="Helical" evidence="10">
    <location>
        <begin position="201"/>
        <end position="220"/>
    </location>
</feature>
<evidence type="ECO:0000256" key="5">
    <source>
        <dbReference type="ARBA" id="ARBA00022824"/>
    </source>
</evidence>
<dbReference type="PANTHER" id="PTHR13117:SF5">
    <property type="entry name" value="PROTEIN RFT1 HOMOLOG"/>
    <property type="match status" value="1"/>
</dbReference>
<evidence type="ECO:0000256" key="2">
    <source>
        <dbReference type="ARBA" id="ARBA00004922"/>
    </source>
</evidence>
<evidence type="ECO:0000256" key="4">
    <source>
        <dbReference type="ARBA" id="ARBA00022692"/>
    </source>
</evidence>
<gene>
    <name evidence="12" type="ORF">HO133_008183</name>
</gene>
<evidence type="ECO:0000256" key="1">
    <source>
        <dbReference type="ARBA" id="ARBA00004477"/>
    </source>
</evidence>
<dbReference type="GO" id="GO:0034203">
    <property type="term" value="P:glycolipid translocation"/>
    <property type="evidence" value="ECO:0007669"/>
    <property type="project" value="TreeGrafter"/>
</dbReference>
<dbReference type="Proteomes" id="UP000593566">
    <property type="component" value="Unassembled WGS sequence"/>
</dbReference>
<evidence type="ECO:0000256" key="7">
    <source>
        <dbReference type="ARBA" id="ARBA00023136"/>
    </source>
</evidence>
<name>A0A8H6FHU2_9LECA</name>
<feature type="transmembrane region" description="Helical" evidence="10">
    <location>
        <begin position="448"/>
        <end position="465"/>
    </location>
</feature>